<dbReference type="InterPro" id="IPR036928">
    <property type="entry name" value="AS_sf"/>
</dbReference>
<keyword evidence="4" id="KW-0378">Hydrolase</keyword>
<dbReference type="PROSITE" id="PS00571">
    <property type="entry name" value="AMIDASES"/>
    <property type="match status" value="1"/>
</dbReference>
<dbReference type="Pfam" id="PF01425">
    <property type="entry name" value="Amidase"/>
    <property type="match status" value="1"/>
</dbReference>
<proteinExistence type="inferred from homology"/>
<feature type="binding site" evidence="6">
    <location>
        <position position="190"/>
    </location>
    <ligand>
        <name>substrate</name>
    </ligand>
</feature>
<reference evidence="8 11" key="2">
    <citation type="submission" date="2019-08" db="EMBL/GenBank/DDBJ databases">
        <title>The genome sequence of a newly discovered highly antifungal drug resistant Aspergillus species, Aspergillus tanneri NIH 1004.</title>
        <authorList>
            <person name="Mounaud S."/>
            <person name="Singh I."/>
            <person name="Joardar V."/>
            <person name="Pakala S."/>
            <person name="Pakala S."/>
            <person name="Venepally P."/>
            <person name="Chung J.K."/>
            <person name="Losada L."/>
            <person name="Nierman W.C."/>
        </authorList>
    </citation>
    <scope>NUCLEOTIDE SEQUENCE [LARGE SCALE GENOMIC DNA]</scope>
    <source>
        <strain evidence="8 11">NIH1004</strain>
    </source>
</reference>
<feature type="binding site" evidence="6">
    <location>
        <position position="216"/>
    </location>
    <ligand>
        <name>substrate</name>
    </ligand>
</feature>
<evidence type="ECO:0000256" key="3">
    <source>
        <dbReference type="ARBA" id="ARBA00012922"/>
    </source>
</evidence>
<evidence type="ECO:0000313" key="8">
    <source>
        <dbReference type="EMBL" id="KAA8644373.1"/>
    </source>
</evidence>
<dbReference type="EMBL" id="SOSA01000025">
    <property type="protein sequence ID" value="THC99135.1"/>
    <property type="molecule type" value="Genomic_DNA"/>
</dbReference>
<dbReference type="Gene3D" id="3.90.1300.10">
    <property type="entry name" value="Amidase signature (AS) domain"/>
    <property type="match status" value="1"/>
</dbReference>
<comment type="similarity">
    <text evidence="2">Belongs to the amidase family.</text>
</comment>
<evidence type="ECO:0000256" key="2">
    <source>
        <dbReference type="ARBA" id="ARBA00009199"/>
    </source>
</evidence>
<organism evidence="9 10">
    <name type="scientific">Aspergillus tanneri</name>
    <dbReference type="NCBI Taxonomy" id="1220188"/>
    <lineage>
        <taxon>Eukaryota</taxon>
        <taxon>Fungi</taxon>
        <taxon>Dikarya</taxon>
        <taxon>Ascomycota</taxon>
        <taxon>Pezizomycotina</taxon>
        <taxon>Eurotiomycetes</taxon>
        <taxon>Eurotiomycetidae</taxon>
        <taxon>Eurotiales</taxon>
        <taxon>Aspergillaceae</taxon>
        <taxon>Aspergillus</taxon>
        <taxon>Aspergillus subgen. Circumdati</taxon>
    </lineage>
</organism>
<dbReference type="PIRSF" id="PIRSF001221">
    <property type="entry name" value="Amidase_fungi"/>
    <property type="match status" value="1"/>
</dbReference>
<evidence type="ECO:0000313" key="11">
    <source>
        <dbReference type="Proteomes" id="UP000324241"/>
    </source>
</evidence>
<protein>
    <recommendedName>
        <fullName evidence="3">amidase</fullName>
        <ecNumber evidence="3">3.5.1.4</ecNumber>
    </recommendedName>
</protein>
<feature type="domain" description="Amidase" evidence="7">
    <location>
        <begin position="76"/>
        <end position="548"/>
    </location>
</feature>
<dbReference type="Proteomes" id="UP000308092">
    <property type="component" value="Unassembled WGS sequence"/>
</dbReference>
<dbReference type="SUPFAM" id="SSF75304">
    <property type="entry name" value="Amidase signature (AS) enzymes"/>
    <property type="match status" value="1"/>
</dbReference>
<dbReference type="Proteomes" id="UP000324241">
    <property type="component" value="Unassembled WGS sequence"/>
</dbReference>
<evidence type="ECO:0000256" key="4">
    <source>
        <dbReference type="ARBA" id="ARBA00022801"/>
    </source>
</evidence>
<accession>A0A4S3JUR3</accession>
<feature type="binding site" evidence="6">
    <location>
        <begin position="237"/>
        <end position="240"/>
    </location>
    <ligand>
        <name>substrate</name>
    </ligand>
</feature>
<dbReference type="RefSeq" id="XP_033423734.1">
    <property type="nucleotide sequence ID" value="XM_033573182.1"/>
</dbReference>
<dbReference type="InterPro" id="IPR020556">
    <property type="entry name" value="Amidase_CS"/>
</dbReference>
<dbReference type="OrthoDB" id="6428749at2759"/>
<sequence>MTLAQWKTAGDKKRQAILDALPDKWTIKSSIPAPEELRDVTGYIQEFLTPREIEITETDAVGITEKTTSGKWSAVEVTEAFCHRATIAHQLVSCLHEVFFSAAIEDAKRLDNYFAEHGKPVGPLHGLPISLKDQFHVKGVETTMGYVGWIGTFQGKANDPRKGVFESELVRELRSLGAVLYCKTSVPATLMSGETANNIIQYTTNPQNRLLSSGGSSGGEGALVALKGSPGGFGTDIGGSVRIPAVFNGLYGIRPSSGRMPYQGAANSMDGQNTMLSVIGPLATTARSLQFLFKSILSQKPWYYDPLALELPWRDAIEHETRELIKSSAIGSSQLAFALMYHDGVVRPQPPIARALKIVEQTLIRLGHKVIEWNPPSHVVAYKIARTTYNMDGGADARYHFGLSGEVRPNPVILESGPQKSALEIAELNVEKRDYQKSYMDYWNTTVELTGTGRPVDGLICPCAPFAAVLPGKYSHVGYTSFVNVLDYTSVSFPVTRANKTIDVAQPGTEFLSELDRQVQGEYDADAYDGAPAGLQLVGRRLQEEKMLTLAEYLGEKVRDFPV</sequence>
<evidence type="ECO:0000256" key="6">
    <source>
        <dbReference type="PIRSR" id="PIRSR001221-2"/>
    </source>
</evidence>
<dbReference type="GO" id="GO:0004040">
    <property type="term" value="F:amidase activity"/>
    <property type="evidence" value="ECO:0007669"/>
    <property type="project" value="UniProtKB-EC"/>
</dbReference>
<dbReference type="PANTHER" id="PTHR46072:SF7">
    <property type="entry name" value="AMIDASE"/>
    <property type="match status" value="1"/>
</dbReference>
<evidence type="ECO:0000259" key="7">
    <source>
        <dbReference type="Pfam" id="PF01425"/>
    </source>
</evidence>
<dbReference type="STRING" id="1220188.A0A4S3JUR3"/>
<gene>
    <name evidence="8" type="primary">AMD2_3</name>
    <name evidence="8" type="ORF">ATNIH1004_008575</name>
    <name evidence="9" type="ORF">EYZ11_001386</name>
</gene>
<feature type="active site" description="Charge relay system" evidence="5">
    <location>
        <position position="132"/>
    </location>
</feature>
<feature type="active site" description="Acyl-ester intermediate" evidence="5">
    <location>
        <position position="240"/>
    </location>
</feature>
<dbReference type="PANTHER" id="PTHR46072">
    <property type="entry name" value="AMIDASE-RELATED-RELATED"/>
    <property type="match status" value="1"/>
</dbReference>
<dbReference type="VEuPathDB" id="FungiDB:EYZ11_001386"/>
<keyword evidence="10" id="KW-1185">Reference proteome</keyword>
<dbReference type="EC" id="3.5.1.4" evidence="3"/>
<evidence type="ECO:0000313" key="10">
    <source>
        <dbReference type="Proteomes" id="UP000308092"/>
    </source>
</evidence>
<evidence type="ECO:0000313" key="9">
    <source>
        <dbReference type="EMBL" id="THC99135.1"/>
    </source>
</evidence>
<comment type="catalytic activity">
    <reaction evidence="1">
        <text>a monocarboxylic acid amide + H2O = a monocarboxylate + NH4(+)</text>
        <dbReference type="Rhea" id="RHEA:12020"/>
        <dbReference type="ChEBI" id="CHEBI:15377"/>
        <dbReference type="ChEBI" id="CHEBI:28938"/>
        <dbReference type="ChEBI" id="CHEBI:35757"/>
        <dbReference type="ChEBI" id="CHEBI:83628"/>
        <dbReference type="EC" id="3.5.1.4"/>
    </reaction>
</comment>
<name>A0A4S3JUR3_9EURO</name>
<dbReference type="AlphaFoldDB" id="A0A4S3JUR3"/>
<dbReference type="GeneID" id="54331277"/>
<reference evidence="9 10" key="1">
    <citation type="submission" date="2019-03" db="EMBL/GenBank/DDBJ databases">
        <title>The genome sequence of a newly discovered highly antifungal drug resistant Aspergillus species, Aspergillus tanneri NIH 1004.</title>
        <authorList>
            <person name="Mounaud S."/>
            <person name="Singh I."/>
            <person name="Joardar V."/>
            <person name="Pakala S."/>
            <person name="Pakala S."/>
            <person name="Venepally P."/>
            <person name="Hoover J."/>
            <person name="Nierman W."/>
            <person name="Chung J."/>
            <person name="Losada L."/>
        </authorList>
    </citation>
    <scope>NUCLEOTIDE SEQUENCE [LARGE SCALE GENOMIC DNA]</scope>
    <source>
        <strain evidence="9 10">NIH1004</strain>
    </source>
</reference>
<dbReference type="EMBL" id="QUQM01000006">
    <property type="protein sequence ID" value="KAA8644373.1"/>
    <property type="molecule type" value="Genomic_DNA"/>
</dbReference>
<evidence type="ECO:0000256" key="1">
    <source>
        <dbReference type="ARBA" id="ARBA00001311"/>
    </source>
</evidence>
<dbReference type="InterPro" id="IPR023631">
    <property type="entry name" value="Amidase_dom"/>
</dbReference>
<feature type="active site" description="Charge relay system" evidence="5">
    <location>
        <position position="216"/>
    </location>
</feature>
<comment type="caution">
    <text evidence="9">The sequence shown here is derived from an EMBL/GenBank/DDBJ whole genome shotgun (WGS) entry which is preliminary data.</text>
</comment>
<evidence type="ECO:0000256" key="5">
    <source>
        <dbReference type="PIRSR" id="PIRSR001221-1"/>
    </source>
</evidence>